<dbReference type="SUPFAM" id="SSF55729">
    <property type="entry name" value="Acyl-CoA N-acyltransferases (Nat)"/>
    <property type="match status" value="1"/>
</dbReference>
<dbReference type="PANTHER" id="PTHR43877:SF2">
    <property type="entry name" value="AMINOALKYLPHOSPHONATE N-ACETYLTRANSFERASE-RELATED"/>
    <property type="match status" value="1"/>
</dbReference>
<dbReference type="Proteomes" id="UP000609346">
    <property type="component" value="Unassembled WGS sequence"/>
</dbReference>
<dbReference type="InterPro" id="IPR016181">
    <property type="entry name" value="Acyl_CoA_acyltransferase"/>
</dbReference>
<feature type="domain" description="N-acetyltransferase" evidence="3">
    <location>
        <begin position="1"/>
        <end position="128"/>
    </location>
</feature>
<dbReference type="CDD" id="cd04301">
    <property type="entry name" value="NAT_SF"/>
    <property type="match status" value="1"/>
</dbReference>
<dbReference type="EMBL" id="JACXZA010000008">
    <property type="protein sequence ID" value="MBD3922186.1"/>
    <property type="molecule type" value="Genomic_DNA"/>
</dbReference>
<evidence type="ECO:0000313" key="4">
    <source>
        <dbReference type="EMBL" id="MBD3922186.1"/>
    </source>
</evidence>
<dbReference type="PROSITE" id="PS51186">
    <property type="entry name" value="GNAT"/>
    <property type="match status" value="1"/>
</dbReference>
<protein>
    <submittedName>
        <fullName evidence="4">GNAT family N-acetyltransferase</fullName>
    </submittedName>
</protein>
<gene>
    <name evidence="4" type="ORF">H8B09_25750</name>
</gene>
<evidence type="ECO:0000256" key="2">
    <source>
        <dbReference type="ARBA" id="ARBA00023315"/>
    </source>
</evidence>
<proteinExistence type="predicted"/>
<dbReference type="InterPro" id="IPR000182">
    <property type="entry name" value="GNAT_dom"/>
</dbReference>
<dbReference type="InterPro" id="IPR050832">
    <property type="entry name" value="Bact_Acetyltransf"/>
</dbReference>
<name>A0ABR8N3T2_9BACL</name>
<dbReference type="Pfam" id="PF00583">
    <property type="entry name" value="Acetyltransf_1"/>
    <property type="match status" value="1"/>
</dbReference>
<evidence type="ECO:0000259" key="3">
    <source>
        <dbReference type="PROSITE" id="PS51186"/>
    </source>
</evidence>
<comment type="caution">
    <text evidence="4">The sequence shown here is derived from an EMBL/GenBank/DDBJ whole genome shotgun (WGS) entry which is preliminary data.</text>
</comment>
<organism evidence="4 5">
    <name type="scientific">Paenibacillus terricola</name>
    <dbReference type="NCBI Taxonomy" id="2763503"/>
    <lineage>
        <taxon>Bacteria</taxon>
        <taxon>Bacillati</taxon>
        <taxon>Bacillota</taxon>
        <taxon>Bacilli</taxon>
        <taxon>Bacillales</taxon>
        <taxon>Paenibacillaceae</taxon>
        <taxon>Paenibacillus</taxon>
    </lineage>
</organism>
<keyword evidence="1" id="KW-0808">Transferase</keyword>
<keyword evidence="5" id="KW-1185">Reference proteome</keyword>
<dbReference type="PANTHER" id="PTHR43877">
    <property type="entry name" value="AMINOALKYLPHOSPHONATE N-ACETYLTRANSFERASE-RELATED-RELATED"/>
    <property type="match status" value="1"/>
</dbReference>
<dbReference type="Gene3D" id="3.40.630.30">
    <property type="match status" value="1"/>
</dbReference>
<reference evidence="4 5" key="1">
    <citation type="submission" date="2020-09" db="EMBL/GenBank/DDBJ databases">
        <title>Paenibacillus sp. strain PR3 16S rRNA gene Genome sequencing and assembly.</title>
        <authorList>
            <person name="Kim J."/>
        </authorList>
    </citation>
    <scope>NUCLEOTIDE SEQUENCE [LARGE SCALE GENOMIC DNA]</scope>
    <source>
        <strain evidence="4 5">PR3</strain>
    </source>
</reference>
<evidence type="ECO:0000256" key="1">
    <source>
        <dbReference type="ARBA" id="ARBA00022679"/>
    </source>
</evidence>
<evidence type="ECO:0000313" key="5">
    <source>
        <dbReference type="Proteomes" id="UP000609346"/>
    </source>
</evidence>
<keyword evidence="2" id="KW-0012">Acyltransferase</keyword>
<sequence>MEDLGYPTKISEMQRRMDVIASNPFCHTFVAEVDGQVVGMAGIRVSTNYEIDDVVTYISAFVVKKEMQGQGIGKQLIRYIEDWSIRNGSDILYLTSGMKEERKIAHEFYKRLGFEITGYRFVKRTNGG</sequence>
<accession>A0ABR8N3T2</accession>